<dbReference type="AlphaFoldDB" id="A0A4Q7N381"/>
<dbReference type="GO" id="GO:0009279">
    <property type="term" value="C:cell outer membrane"/>
    <property type="evidence" value="ECO:0007669"/>
    <property type="project" value="UniProtKB-SubCell"/>
</dbReference>
<comment type="caution">
    <text evidence="9">The sequence shown here is derived from an EMBL/GenBank/DDBJ whole genome shotgun (WGS) entry which is preliminary data.</text>
</comment>
<evidence type="ECO:0000256" key="5">
    <source>
        <dbReference type="ARBA" id="ARBA00023136"/>
    </source>
</evidence>
<dbReference type="InterPro" id="IPR023996">
    <property type="entry name" value="TonB-dep_OMP_SusC/RagA"/>
</dbReference>
<dbReference type="Gene3D" id="2.170.130.10">
    <property type="entry name" value="TonB-dependent receptor, plug domain"/>
    <property type="match status" value="1"/>
</dbReference>
<comment type="similarity">
    <text evidence="7">Belongs to the TonB-dependent receptor family.</text>
</comment>
<dbReference type="InterPro" id="IPR037066">
    <property type="entry name" value="Plug_dom_sf"/>
</dbReference>
<evidence type="ECO:0000256" key="4">
    <source>
        <dbReference type="ARBA" id="ARBA00022692"/>
    </source>
</evidence>
<dbReference type="Gene3D" id="2.40.170.20">
    <property type="entry name" value="TonB-dependent receptor, beta-barrel domain"/>
    <property type="match status" value="1"/>
</dbReference>
<dbReference type="Pfam" id="PF07715">
    <property type="entry name" value="Plug"/>
    <property type="match status" value="1"/>
</dbReference>
<evidence type="ECO:0000313" key="9">
    <source>
        <dbReference type="EMBL" id="RZS74698.1"/>
    </source>
</evidence>
<dbReference type="SUPFAM" id="SSF56935">
    <property type="entry name" value="Porins"/>
    <property type="match status" value="1"/>
</dbReference>
<dbReference type="OrthoDB" id="9768177at2"/>
<keyword evidence="3 7" id="KW-1134">Transmembrane beta strand</keyword>
<dbReference type="PROSITE" id="PS52016">
    <property type="entry name" value="TONB_DEPENDENT_REC_3"/>
    <property type="match status" value="1"/>
</dbReference>
<dbReference type="NCBIfam" id="TIGR04057">
    <property type="entry name" value="SusC_RagA_signa"/>
    <property type="match status" value="1"/>
</dbReference>
<evidence type="ECO:0000256" key="3">
    <source>
        <dbReference type="ARBA" id="ARBA00022452"/>
    </source>
</evidence>
<evidence type="ECO:0000256" key="2">
    <source>
        <dbReference type="ARBA" id="ARBA00022448"/>
    </source>
</evidence>
<dbReference type="NCBIfam" id="TIGR04056">
    <property type="entry name" value="OMP_RagA_SusC"/>
    <property type="match status" value="1"/>
</dbReference>
<protein>
    <submittedName>
        <fullName evidence="9">TonB-linked SusC/RagA family outer membrane protein</fullName>
    </submittedName>
</protein>
<gene>
    <name evidence="9" type="ORF">EV199_0549</name>
</gene>
<keyword evidence="10" id="KW-1185">Reference proteome</keyword>
<evidence type="ECO:0000256" key="1">
    <source>
        <dbReference type="ARBA" id="ARBA00004571"/>
    </source>
</evidence>
<keyword evidence="4 7" id="KW-0812">Transmembrane</keyword>
<sequence length="1141" mass="127564">MKLFLIVLTAALCTLKGISQTVTVSAKNLSPAKIIAIVEQQAKYVFFYDEELLRNAPLISITAKQMPVKDFLSLAFKNQPFTWVIQNETVLLSKRSAAPVPADTVRGRLLNREFPVTGATVKVLGTDMSVFSDEKGEFIIPGVKRNARLLITSVQYQTKEVPVNNQEFLLVELDIKTAELEKVEVTVSTGYQYISKERATGSFAHLDNDLVNRRVGSDITGRLEAMVPGLIIRPGSVLTGRQTNISIRGQSTLFARMDPLIIVDDFPFTGDVNTINPNDIESITVLKDAAAASIWGAQSGNGVIVLTTKKGKYNNKVEVSFNMNAAVSERPDQFYHPKMSVSDYIDVEQNAFARGFYTSIENSANKTALTPVVELLIARRDGKLSPEEVKEKIDALRNNDIRNDINRYLYRNQVAQQYFMDIRGGGNAHKYYVSAGYDALRASSTGNSSGRITLNVNNTFQLLKNKLEFNTALYYSEMPEQQNAIGLTTMNLSSAEPVYPYAAMKDSDGKPAVLNHYYRPAFVQSAMANGLLDWTYRPLEEMNARDLTLRTMEYRVNAGLKYKVFPWLNVQALYQLARGISNRKNRQPLESWTVRDMINRFTVVTPTGLVRNIPLGDILDETNGQSTTHFARAQINIDKLFSADHRITGVAGAEVRDANSEGASTRTYGYDDELGLGQVVDYVSFFTSYVNPASRNNKIQAINSFTGTTDRFISYYVNTAYTYKDKYVFSASARSDKSNLFGVRTNQKTVPLYSLGVGWDIHKEDFYSLSALPYLKLRATYGYNGNIDRTLSAYTTARYINSTGVLIPYAMITNPPQPSLRWEKNRVINFGVDFRLKNDRISGSIEYYLKKGIDLIGNSPLAPQTGISLYKGNSANIKGKGWDIVINTKNIEGDFSWQTQFMFSYSSDKVAKYLAGGTVNASSYLTADISLIPVEGKPIYGVYSYRWAGLDPETGDPMGMLDGKASKEYSALTSVPSIDSLVFHGSARPTIFGALRNTISYKRFSVSANISYKMGYYFRRPSVSLNSVLRGGYGHADYALRWQKPGDELKTIVPSMPGAVNTRREEFYLRSEALVEKGDHIRLQDIRVSYELPKLKQAEIYIYASNLGILWKSYKGSQDPEYMEVVLPPMKTIAIGFRTSL</sequence>
<dbReference type="InterPro" id="IPR008969">
    <property type="entry name" value="CarboxyPept-like_regulatory"/>
</dbReference>
<dbReference type="InterPro" id="IPR023997">
    <property type="entry name" value="TonB-dep_OMP_SusC/RagA_CS"/>
</dbReference>
<dbReference type="Gene3D" id="2.60.40.1120">
    <property type="entry name" value="Carboxypeptidase-like, regulatory domain"/>
    <property type="match status" value="1"/>
</dbReference>
<evidence type="ECO:0000313" key="10">
    <source>
        <dbReference type="Proteomes" id="UP000293874"/>
    </source>
</evidence>
<accession>A0A4Q7N381</accession>
<keyword evidence="6 7" id="KW-0998">Cell outer membrane</keyword>
<evidence type="ECO:0000259" key="8">
    <source>
        <dbReference type="Pfam" id="PF07715"/>
    </source>
</evidence>
<dbReference type="EMBL" id="SGXA01000001">
    <property type="protein sequence ID" value="RZS74698.1"/>
    <property type="molecule type" value="Genomic_DNA"/>
</dbReference>
<organism evidence="9 10">
    <name type="scientific">Pseudobacter ginsenosidimutans</name>
    <dbReference type="NCBI Taxonomy" id="661488"/>
    <lineage>
        <taxon>Bacteria</taxon>
        <taxon>Pseudomonadati</taxon>
        <taxon>Bacteroidota</taxon>
        <taxon>Chitinophagia</taxon>
        <taxon>Chitinophagales</taxon>
        <taxon>Chitinophagaceae</taxon>
        <taxon>Pseudobacter</taxon>
    </lineage>
</organism>
<evidence type="ECO:0000256" key="7">
    <source>
        <dbReference type="PROSITE-ProRule" id="PRU01360"/>
    </source>
</evidence>
<name>A0A4Q7N381_9BACT</name>
<keyword evidence="2 7" id="KW-0813">Transport</keyword>
<reference evidence="9 10" key="1">
    <citation type="submission" date="2019-02" db="EMBL/GenBank/DDBJ databases">
        <title>Genomic Encyclopedia of Type Strains, Phase IV (KMG-IV): sequencing the most valuable type-strain genomes for metagenomic binning, comparative biology and taxonomic classification.</title>
        <authorList>
            <person name="Goeker M."/>
        </authorList>
    </citation>
    <scope>NUCLEOTIDE SEQUENCE [LARGE SCALE GENOMIC DNA]</scope>
    <source>
        <strain evidence="9 10">DSM 18116</strain>
    </source>
</reference>
<dbReference type="InterPro" id="IPR039426">
    <property type="entry name" value="TonB-dep_rcpt-like"/>
</dbReference>
<proteinExistence type="inferred from homology"/>
<dbReference type="SUPFAM" id="SSF49464">
    <property type="entry name" value="Carboxypeptidase regulatory domain-like"/>
    <property type="match status" value="1"/>
</dbReference>
<evidence type="ECO:0000256" key="6">
    <source>
        <dbReference type="ARBA" id="ARBA00023237"/>
    </source>
</evidence>
<dbReference type="InterPro" id="IPR036942">
    <property type="entry name" value="Beta-barrel_TonB_sf"/>
</dbReference>
<dbReference type="Proteomes" id="UP000293874">
    <property type="component" value="Unassembled WGS sequence"/>
</dbReference>
<feature type="domain" description="TonB-dependent receptor plug" evidence="8">
    <location>
        <begin position="197"/>
        <end position="303"/>
    </location>
</feature>
<dbReference type="RefSeq" id="WP_130539148.1">
    <property type="nucleotide sequence ID" value="NZ_CP042431.1"/>
</dbReference>
<keyword evidence="5 7" id="KW-0472">Membrane</keyword>
<comment type="subcellular location">
    <subcellularLocation>
        <location evidence="1 7">Cell outer membrane</location>
        <topology evidence="1 7">Multi-pass membrane protein</topology>
    </subcellularLocation>
</comment>
<dbReference type="InterPro" id="IPR012910">
    <property type="entry name" value="Plug_dom"/>
</dbReference>